<dbReference type="AlphaFoldDB" id="A0A2J7QXI2"/>
<keyword evidence="1" id="KW-0472">Membrane</keyword>
<accession>A0A2J7QXI2</accession>
<organism evidence="2 3">
    <name type="scientific">Cryptotermes secundus</name>
    <dbReference type="NCBI Taxonomy" id="105785"/>
    <lineage>
        <taxon>Eukaryota</taxon>
        <taxon>Metazoa</taxon>
        <taxon>Ecdysozoa</taxon>
        <taxon>Arthropoda</taxon>
        <taxon>Hexapoda</taxon>
        <taxon>Insecta</taxon>
        <taxon>Pterygota</taxon>
        <taxon>Neoptera</taxon>
        <taxon>Polyneoptera</taxon>
        <taxon>Dictyoptera</taxon>
        <taxon>Blattodea</taxon>
        <taxon>Blattoidea</taxon>
        <taxon>Termitoidae</taxon>
        <taxon>Kalotermitidae</taxon>
        <taxon>Cryptotermitinae</taxon>
        <taxon>Cryptotermes</taxon>
    </lineage>
</organism>
<feature type="transmembrane region" description="Helical" evidence="1">
    <location>
        <begin position="105"/>
        <end position="131"/>
    </location>
</feature>
<comment type="caution">
    <text evidence="2">The sequence shown here is derived from an EMBL/GenBank/DDBJ whole genome shotgun (WGS) entry which is preliminary data.</text>
</comment>
<protein>
    <submittedName>
        <fullName evidence="2">Uncharacterized protein</fullName>
    </submittedName>
</protein>
<keyword evidence="1" id="KW-0812">Transmembrane</keyword>
<reference evidence="2 3" key="1">
    <citation type="submission" date="2017-12" db="EMBL/GenBank/DDBJ databases">
        <title>Hemimetabolous genomes reveal molecular basis of termite eusociality.</title>
        <authorList>
            <person name="Harrison M.C."/>
            <person name="Jongepier E."/>
            <person name="Robertson H.M."/>
            <person name="Arning N."/>
            <person name="Bitard-Feildel T."/>
            <person name="Chao H."/>
            <person name="Childers C.P."/>
            <person name="Dinh H."/>
            <person name="Doddapaneni H."/>
            <person name="Dugan S."/>
            <person name="Gowin J."/>
            <person name="Greiner C."/>
            <person name="Han Y."/>
            <person name="Hu H."/>
            <person name="Hughes D.S.T."/>
            <person name="Huylmans A.-K."/>
            <person name="Kemena C."/>
            <person name="Kremer L.P.M."/>
            <person name="Lee S.L."/>
            <person name="Lopez-Ezquerra A."/>
            <person name="Mallet L."/>
            <person name="Monroy-Kuhn J.M."/>
            <person name="Moser A."/>
            <person name="Murali S.C."/>
            <person name="Muzny D.M."/>
            <person name="Otani S."/>
            <person name="Piulachs M.-D."/>
            <person name="Poelchau M."/>
            <person name="Qu J."/>
            <person name="Schaub F."/>
            <person name="Wada-Katsumata A."/>
            <person name="Worley K.C."/>
            <person name="Xie Q."/>
            <person name="Ylla G."/>
            <person name="Poulsen M."/>
            <person name="Gibbs R.A."/>
            <person name="Schal C."/>
            <person name="Richards S."/>
            <person name="Belles X."/>
            <person name="Korb J."/>
            <person name="Bornberg-Bauer E."/>
        </authorList>
    </citation>
    <scope>NUCLEOTIDE SEQUENCE [LARGE SCALE GENOMIC DNA]</scope>
    <source>
        <tissue evidence="2">Whole body</tissue>
    </source>
</reference>
<dbReference type="PANTHER" id="PTHR21879">
    <property type="entry name" value="FI03362P-RELATED-RELATED"/>
    <property type="match status" value="1"/>
</dbReference>
<dbReference type="PANTHER" id="PTHR21879:SF27">
    <property type="entry name" value="OSIRIS 10A"/>
    <property type="match status" value="1"/>
</dbReference>
<dbReference type="InParanoid" id="A0A2J7QXI2"/>
<dbReference type="InterPro" id="IPR012464">
    <property type="entry name" value="DUF1676"/>
</dbReference>
<evidence type="ECO:0000313" key="3">
    <source>
        <dbReference type="Proteomes" id="UP000235965"/>
    </source>
</evidence>
<sequence length="229" mass="25583">MEADERDSVEISNGVTLIKDMKDKSQRTFISPHVDPTDYRNVLEATAELIGRRSLRWDMSFIHPGLVMRVGPAINGASVLEFVMERGYTTHYDRTVGTGQILRQILLPLLLGFKLKLITLVPLLIGILVIVSKKALFLSKIAVFVTAVLGLNSLLFLQQPSATHLQNAFGDSPLESQTLSYHNLPQDAHLNGFRGHVFRERDRTEGMTELKGGRNFLWDTETSHGVSSN</sequence>
<proteinExistence type="predicted"/>
<dbReference type="EMBL" id="NEVH01009379">
    <property type="protein sequence ID" value="PNF33297.1"/>
    <property type="molecule type" value="Genomic_DNA"/>
</dbReference>
<evidence type="ECO:0000313" key="2">
    <source>
        <dbReference type="EMBL" id="PNF33297.1"/>
    </source>
</evidence>
<dbReference type="GO" id="GO:0016020">
    <property type="term" value="C:membrane"/>
    <property type="evidence" value="ECO:0007669"/>
    <property type="project" value="TreeGrafter"/>
</dbReference>
<feature type="transmembrane region" description="Helical" evidence="1">
    <location>
        <begin position="137"/>
        <end position="157"/>
    </location>
</feature>
<name>A0A2J7QXI2_9NEOP</name>
<dbReference type="Pfam" id="PF07898">
    <property type="entry name" value="DUF1676"/>
    <property type="match status" value="1"/>
</dbReference>
<evidence type="ECO:0000256" key="1">
    <source>
        <dbReference type="SAM" id="Phobius"/>
    </source>
</evidence>
<gene>
    <name evidence="2" type="ORF">B7P43_G07757</name>
</gene>
<dbReference type="Proteomes" id="UP000235965">
    <property type="component" value="Unassembled WGS sequence"/>
</dbReference>
<keyword evidence="3" id="KW-1185">Reference proteome</keyword>
<keyword evidence="1" id="KW-1133">Transmembrane helix</keyword>
<dbReference type="STRING" id="105785.A0A2J7QXI2"/>